<gene>
    <name evidence="2" type="ORF">TRFO_38331</name>
</gene>
<dbReference type="AlphaFoldDB" id="A0A1J4JCY0"/>
<sequence>MTNRVCIVPIGNPAPAQDIVMALSQNGEVKIKNKYFEATLAFDFEVTGKPPAVLWISHSSHVDIHPPPEGQFQDAELRLLLRIVDSSSNAEIPEKLKDWEVDNFAEIINVNLDTFKEEVRLFKEGNKRSSLLDEELQPAGCRVLESLEMVNWPIKATVGKSRIQQKIEKLEQMLANDDQNLDSFDHAMALMIELKGEIPNLPDEEKHKYAAEVAMIFQKILGGGEDDDDENDNEENEDDDEENERGPPEGYGKLPSEDEDEK</sequence>
<reference evidence="2" key="1">
    <citation type="submission" date="2016-10" db="EMBL/GenBank/DDBJ databases">
        <authorList>
            <person name="Benchimol M."/>
            <person name="Almeida L.G."/>
            <person name="Vasconcelos A.T."/>
            <person name="Perreira-Neves A."/>
            <person name="Rosa I.A."/>
            <person name="Tasca T."/>
            <person name="Bogo M.R."/>
            <person name="de Souza W."/>
        </authorList>
    </citation>
    <scope>NUCLEOTIDE SEQUENCE [LARGE SCALE GENOMIC DNA]</scope>
    <source>
        <strain evidence="2">K</strain>
    </source>
</reference>
<dbReference type="VEuPathDB" id="TrichDB:TRFO_38331"/>
<evidence type="ECO:0000256" key="1">
    <source>
        <dbReference type="SAM" id="MobiDB-lite"/>
    </source>
</evidence>
<dbReference type="EMBL" id="MLAK01001238">
    <property type="protein sequence ID" value="OHS95523.1"/>
    <property type="molecule type" value="Genomic_DNA"/>
</dbReference>
<keyword evidence="3" id="KW-1185">Reference proteome</keyword>
<dbReference type="GeneID" id="94846681"/>
<organism evidence="2 3">
    <name type="scientific">Tritrichomonas foetus</name>
    <dbReference type="NCBI Taxonomy" id="1144522"/>
    <lineage>
        <taxon>Eukaryota</taxon>
        <taxon>Metamonada</taxon>
        <taxon>Parabasalia</taxon>
        <taxon>Tritrichomonadida</taxon>
        <taxon>Tritrichomonadidae</taxon>
        <taxon>Tritrichomonas</taxon>
    </lineage>
</organism>
<accession>A0A1J4JCY0</accession>
<dbReference type="Pfam" id="PF10199">
    <property type="entry name" value="Adaptin_binding"/>
    <property type="match status" value="1"/>
</dbReference>
<dbReference type="RefSeq" id="XP_068348660.1">
    <property type="nucleotide sequence ID" value="XM_068511977.1"/>
</dbReference>
<evidence type="ECO:0000313" key="3">
    <source>
        <dbReference type="Proteomes" id="UP000179807"/>
    </source>
</evidence>
<feature type="compositionally biased region" description="Acidic residues" evidence="1">
    <location>
        <begin position="224"/>
        <end position="243"/>
    </location>
</feature>
<evidence type="ECO:0000313" key="2">
    <source>
        <dbReference type="EMBL" id="OHS95523.1"/>
    </source>
</evidence>
<dbReference type="OrthoDB" id="10261384at2759"/>
<dbReference type="Proteomes" id="UP000179807">
    <property type="component" value="Unassembled WGS sequence"/>
</dbReference>
<comment type="caution">
    <text evidence="2">The sequence shown here is derived from an EMBL/GenBank/DDBJ whole genome shotgun (WGS) entry which is preliminary data.</text>
</comment>
<feature type="region of interest" description="Disordered" evidence="1">
    <location>
        <begin position="220"/>
        <end position="262"/>
    </location>
</feature>
<proteinExistence type="predicted"/>
<name>A0A1J4JCY0_9EUKA</name>
<protein>
    <submittedName>
        <fullName evidence="2">Uncharacterized protein</fullName>
    </submittedName>
</protein>